<dbReference type="EMBL" id="JBHSZP010000004">
    <property type="protein sequence ID" value="MFC7088632.1"/>
    <property type="molecule type" value="Genomic_DNA"/>
</dbReference>
<organism evidence="1 2">
    <name type="scientific">Halomonas salifodinae</name>
    <dbReference type="NCBI Taxonomy" id="438745"/>
    <lineage>
        <taxon>Bacteria</taxon>
        <taxon>Pseudomonadati</taxon>
        <taxon>Pseudomonadota</taxon>
        <taxon>Gammaproteobacteria</taxon>
        <taxon>Oceanospirillales</taxon>
        <taxon>Halomonadaceae</taxon>
        <taxon>Halomonas</taxon>
    </lineage>
</organism>
<reference evidence="2" key="1">
    <citation type="journal article" date="2019" name="Int. J. Syst. Evol. Microbiol.">
        <title>The Global Catalogue of Microorganisms (GCM) 10K type strain sequencing project: providing services to taxonomists for standard genome sequencing and annotation.</title>
        <authorList>
            <consortium name="The Broad Institute Genomics Platform"/>
            <consortium name="The Broad Institute Genome Sequencing Center for Infectious Disease"/>
            <person name="Wu L."/>
            <person name="Ma J."/>
        </authorList>
    </citation>
    <scope>NUCLEOTIDE SEQUENCE [LARGE SCALE GENOMIC DNA]</scope>
    <source>
        <strain evidence="2">CGMCC 1.13666</strain>
    </source>
</reference>
<dbReference type="Proteomes" id="UP001596411">
    <property type="component" value="Unassembled WGS sequence"/>
</dbReference>
<protein>
    <recommendedName>
        <fullName evidence="3">Apea-like HEPN domain-containing protein</fullName>
    </recommendedName>
</protein>
<evidence type="ECO:0000313" key="2">
    <source>
        <dbReference type="Proteomes" id="UP001596411"/>
    </source>
</evidence>
<dbReference type="RefSeq" id="WP_346064091.1">
    <property type="nucleotide sequence ID" value="NZ_BAAADR010000044.1"/>
</dbReference>
<evidence type="ECO:0008006" key="3">
    <source>
        <dbReference type="Google" id="ProtNLM"/>
    </source>
</evidence>
<gene>
    <name evidence="1" type="ORF">ACFQH5_03580</name>
</gene>
<keyword evidence="2" id="KW-1185">Reference proteome</keyword>
<sequence length="258" mass="30141">MFDGESIRNPVNEFVYSLPIEKCSNKKLDWMIKNLNANFCKLYGCSVNIVQVQRDYLAEEEREGSLDITTFSVNSIEYFYIKIGTIFELCYQIFEELCKPDRSGAKKKHKLLEEEFERYNKERGETLRLDWYEAISKIRNRIVHGGFSIKAYVEGQRILFQAYDSDLDEQILEDYGYFKKDRNLIHADYYTNFYTRVCHWYVEMFLNFVLHQLGASRSEAGGGENVFSELIKNSSSFLLLGNEPLFRALAVEMDGVAG</sequence>
<evidence type="ECO:0000313" key="1">
    <source>
        <dbReference type="EMBL" id="MFC7088632.1"/>
    </source>
</evidence>
<proteinExistence type="predicted"/>
<name>A0ABW2EVL0_9GAMM</name>
<comment type="caution">
    <text evidence="1">The sequence shown here is derived from an EMBL/GenBank/DDBJ whole genome shotgun (WGS) entry which is preliminary data.</text>
</comment>
<accession>A0ABW2EVL0</accession>